<evidence type="ECO:0000313" key="17">
    <source>
        <dbReference type="EMBL" id="KAJ9161193.1"/>
    </source>
</evidence>
<evidence type="ECO:0000256" key="3">
    <source>
        <dbReference type="ARBA" id="ARBA00022448"/>
    </source>
</evidence>
<comment type="function">
    <text evidence="12">Calcium-dependent mitochondrial aspartate and glutamate carrier. Transport of glutamate in mitochondria is required for mitochondrial transamination reactions and ornithine synthesis. Plays also a role in malate-aspartate NADH shuttle, which is critical for growth on acetate and fatty acids.</text>
</comment>
<evidence type="ECO:0000256" key="13">
    <source>
        <dbReference type="ARBA" id="ARBA00073787"/>
    </source>
</evidence>
<feature type="domain" description="EF-hand" evidence="16">
    <location>
        <begin position="174"/>
        <end position="209"/>
    </location>
</feature>
<feature type="repeat" description="Solcar" evidence="15">
    <location>
        <begin position="345"/>
        <end position="436"/>
    </location>
</feature>
<dbReference type="AlphaFoldDB" id="A0AA38S5E3"/>
<dbReference type="InterPro" id="IPR002067">
    <property type="entry name" value="MCP"/>
</dbReference>
<dbReference type="EMBL" id="JANBVN010000025">
    <property type="protein sequence ID" value="KAJ9161193.1"/>
    <property type="molecule type" value="Genomic_DNA"/>
</dbReference>
<evidence type="ECO:0000256" key="14">
    <source>
        <dbReference type="ARBA" id="ARBA00082232"/>
    </source>
</evidence>
<evidence type="ECO:0000256" key="12">
    <source>
        <dbReference type="ARBA" id="ARBA00059916"/>
    </source>
</evidence>
<evidence type="ECO:0000256" key="8">
    <source>
        <dbReference type="ARBA" id="ARBA00022989"/>
    </source>
</evidence>
<dbReference type="InterPro" id="IPR002048">
    <property type="entry name" value="EF_hand_dom"/>
</dbReference>
<evidence type="ECO:0000256" key="1">
    <source>
        <dbReference type="ARBA" id="ARBA00004448"/>
    </source>
</evidence>
<evidence type="ECO:0000256" key="7">
    <source>
        <dbReference type="ARBA" id="ARBA00022837"/>
    </source>
</evidence>
<dbReference type="InterPro" id="IPR051028">
    <property type="entry name" value="Mito_Solute_Carrier"/>
</dbReference>
<dbReference type="Gene3D" id="1.10.238.10">
    <property type="entry name" value="EF-hand"/>
    <property type="match status" value="2"/>
</dbReference>
<evidence type="ECO:0000256" key="6">
    <source>
        <dbReference type="ARBA" id="ARBA00022792"/>
    </source>
</evidence>
<dbReference type="PROSITE" id="PS00018">
    <property type="entry name" value="EF_HAND_1"/>
    <property type="match status" value="1"/>
</dbReference>
<reference evidence="17" key="1">
    <citation type="submission" date="2022-07" db="EMBL/GenBank/DDBJ databases">
        <title>Fungi with potential for degradation of polypropylene.</title>
        <authorList>
            <person name="Gostincar C."/>
        </authorList>
    </citation>
    <scope>NUCLEOTIDE SEQUENCE</scope>
    <source>
        <strain evidence="17">EXF-13287</strain>
    </source>
</reference>
<dbReference type="PANTHER" id="PTHR45678:SF9">
    <property type="entry name" value="CALCIUM-BINDING MITOCHONDRIAL CARRIER PROTEIN ARALAR1"/>
    <property type="match status" value="1"/>
</dbReference>
<evidence type="ECO:0000259" key="16">
    <source>
        <dbReference type="PROSITE" id="PS50222"/>
    </source>
</evidence>
<keyword evidence="6" id="KW-0999">Mitochondrion inner membrane</keyword>
<dbReference type="FunFam" id="1.50.40.10:FF:000004">
    <property type="entry name" value="Calcium-binding mitochondrial carrier protein Aralar1"/>
    <property type="match status" value="1"/>
</dbReference>
<feature type="repeat" description="Solcar" evidence="15">
    <location>
        <begin position="444"/>
        <end position="532"/>
    </location>
</feature>
<dbReference type="PROSITE" id="PS50920">
    <property type="entry name" value="SOLCAR"/>
    <property type="match status" value="3"/>
</dbReference>
<name>A0AA38S5E3_9PEZI</name>
<dbReference type="Pfam" id="PF00153">
    <property type="entry name" value="Mito_carr"/>
    <property type="match status" value="3"/>
</dbReference>
<dbReference type="SMART" id="SM00054">
    <property type="entry name" value="EFh"/>
    <property type="match status" value="1"/>
</dbReference>
<evidence type="ECO:0000313" key="18">
    <source>
        <dbReference type="Proteomes" id="UP001174691"/>
    </source>
</evidence>
<dbReference type="FunFam" id="1.10.238.10:FF:000552">
    <property type="entry name" value="Probable mitochondrial carrier protein ARALAR1"/>
    <property type="match status" value="1"/>
</dbReference>
<dbReference type="CDD" id="cd00051">
    <property type="entry name" value="EFh"/>
    <property type="match status" value="1"/>
</dbReference>
<dbReference type="InterPro" id="IPR018108">
    <property type="entry name" value="MCP_transmembrane"/>
</dbReference>
<dbReference type="SUPFAM" id="SSF103506">
    <property type="entry name" value="Mitochondrial carrier"/>
    <property type="match status" value="1"/>
</dbReference>
<evidence type="ECO:0000256" key="15">
    <source>
        <dbReference type="PROSITE-ProRule" id="PRU00282"/>
    </source>
</evidence>
<dbReference type="InterPro" id="IPR018247">
    <property type="entry name" value="EF_Hand_1_Ca_BS"/>
</dbReference>
<dbReference type="InterPro" id="IPR023395">
    <property type="entry name" value="MCP_dom_sf"/>
</dbReference>
<dbReference type="PANTHER" id="PTHR45678">
    <property type="entry name" value="MITOCHONDRIAL 2-OXODICARBOXYLATE CARRIER 1-RELATED"/>
    <property type="match status" value="1"/>
</dbReference>
<dbReference type="PROSITE" id="PS50222">
    <property type="entry name" value="EF_HAND_2"/>
    <property type="match status" value="1"/>
</dbReference>
<comment type="similarity">
    <text evidence="2">Belongs to the mitochondrial carrier (TC 2.A.29) family.</text>
</comment>
<keyword evidence="4 15" id="KW-0812">Transmembrane</keyword>
<feature type="repeat" description="Solcar" evidence="15">
    <location>
        <begin position="542"/>
        <end position="630"/>
    </location>
</feature>
<keyword evidence="3" id="KW-0813">Transport</keyword>
<keyword evidence="7" id="KW-0106">Calcium</keyword>
<accession>A0AA38S5E3</accession>
<dbReference type="Proteomes" id="UP001174691">
    <property type="component" value="Unassembled WGS sequence"/>
</dbReference>
<protein>
    <recommendedName>
        <fullName evidence="13">Mitochondrial aspartate-glutamate transporter AGC1</fullName>
    </recommendedName>
    <alternativeName>
        <fullName evidence="14">Aspartate-glutamate carrier 1</fullName>
    </alternativeName>
</protein>
<dbReference type="GO" id="GO:0005509">
    <property type="term" value="F:calcium ion binding"/>
    <property type="evidence" value="ECO:0007669"/>
    <property type="project" value="InterPro"/>
</dbReference>
<evidence type="ECO:0000256" key="10">
    <source>
        <dbReference type="ARBA" id="ARBA00023136"/>
    </source>
</evidence>
<keyword evidence="18" id="KW-1185">Reference proteome</keyword>
<evidence type="ECO:0000256" key="4">
    <source>
        <dbReference type="ARBA" id="ARBA00022692"/>
    </source>
</evidence>
<keyword evidence="10 15" id="KW-0472">Membrane</keyword>
<dbReference type="GO" id="GO:0015183">
    <property type="term" value="F:L-aspartate transmembrane transporter activity"/>
    <property type="evidence" value="ECO:0007669"/>
    <property type="project" value="TreeGrafter"/>
</dbReference>
<proteinExistence type="inferred from homology"/>
<dbReference type="SUPFAM" id="SSF47473">
    <property type="entry name" value="EF-hand"/>
    <property type="match status" value="1"/>
</dbReference>
<evidence type="ECO:0000256" key="5">
    <source>
        <dbReference type="ARBA" id="ARBA00022737"/>
    </source>
</evidence>
<keyword evidence="5" id="KW-0677">Repeat</keyword>
<dbReference type="Gene3D" id="1.50.40.10">
    <property type="entry name" value="Mitochondrial carrier domain"/>
    <property type="match status" value="1"/>
</dbReference>
<evidence type="ECO:0000256" key="9">
    <source>
        <dbReference type="ARBA" id="ARBA00023128"/>
    </source>
</evidence>
<dbReference type="GO" id="GO:0005313">
    <property type="term" value="F:L-glutamate transmembrane transporter activity"/>
    <property type="evidence" value="ECO:0007669"/>
    <property type="project" value="TreeGrafter"/>
</dbReference>
<dbReference type="GO" id="GO:0005743">
    <property type="term" value="C:mitochondrial inner membrane"/>
    <property type="evidence" value="ECO:0007669"/>
    <property type="project" value="UniProtKB-SubCell"/>
</dbReference>
<dbReference type="InterPro" id="IPR011992">
    <property type="entry name" value="EF-hand-dom_pair"/>
</dbReference>
<comment type="caution">
    <text evidence="17">The sequence shown here is derived from an EMBL/GenBank/DDBJ whole genome shotgun (WGS) entry which is preliminary data.</text>
</comment>
<dbReference type="PRINTS" id="PR00926">
    <property type="entry name" value="MITOCARRIER"/>
</dbReference>
<gene>
    <name evidence="17" type="ORF">NKR19_g2516</name>
</gene>
<organism evidence="17 18">
    <name type="scientific">Coniochaeta hoffmannii</name>
    <dbReference type="NCBI Taxonomy" id="91930"/>
    <lineage>
        <taxon>Eukaryota</taxon>
        <taxon>Fungi</taxon>
        <taxon>Dikarya</taxon>
        <taxon>Ascomycota</taxon>
        <taxon>Pezizomycotina</taxon>
        <taxon>Sordariomycetes</taxon>
        <taxon>Sordariomycetidae</taxon>
        <taxon>Coniochaetales</taxon>
        <taxon>Coniochaetaceae</taxon>
        <taxon>Coniochaeta</taxon>
    </lineage>
</organism>
<sequence length="710" mass="79034">MEKVSKTTVKEAVKESLVGTQEPVKVSLQTKARFNSHAVKDPETGELFLGPDEFIDAVAPADEDFHKIRRDQYSILFRVADRAGKGKVSLSDWAYFQNILTKPDAEYDIAFRLFDVERIGAVKYHDFRKLYELNKGPDSIPFDWDCEWAKLYIGSKKKRHDLDYNQFSQMLRGLQGERIRQAFQQFDKDGDGYIEPEDFERIIMETSKHKLSDHVLENLHTLCNIAKSSKVSYANVRAFQNMIKEMDLVELIVRRACAKSSDGKITRTEFLNQAAKITRFSLFTPMEADILFHFASLDEPSGRLGLKDFSKVLDPSWRNRHDVDEGHRAPSAARSTAQHLIAGALESGYSFLLGSLAGAFGAFMVYPIDLVKTRMQNQRGGANPGQRLYNNSIDCFRKVVKNEGFRGLYSGVLPQLVGVAPEKAIKLTVNDAVRGYFSDKNGKIWWPHEVLAGGAAGACQVVFTNPLEIVKIRLQVQGEVAKTVAGAPKRSAMWIVRNLGLVGLYKGASACLLRDVPFSAIYFPTYNHLKRDLFGESQQKKLGILQLLTAGAIAGMPAAYLTTPCDVIKTRLQVEARKGDTAYTGLRHAAQTIYKEEGFRAFFKGGPARIFRSSPQFGFTLAAYEVLQSLLPYPGGKKELKAHTGVAEVVSTLREKVDDSPFARTRNALKIVLDIDEDFGKIKMPDSEAWKTIPKWMGGGGQGGAGGATA</sequence>
<evidence type="ECO:0000256" key="2">
    <source>
        <dbReference type="ARBA" id="ARBA00006375"/>
    </source>
</evidence>
<keyword evidence="9" id="KW-0496">Mitochondrion</keyword>
<keyword evidence="8" id="KW-1133">Transmembrane helix</keyword>
<dbReference type="Pfam" id="PF13499">
    <property type="entry name" value="EF-hand_7"/>
    <property type="match status" value="1"/>
</dbReference>
<dbReference type="GO" id="GO:0043490">
    <property type="term" value="P:malate-aspartate shuttle"/>
    <property type="evidence" value="ECO:0007669"/>
    <property type="project" value="TreeGrafter"/>
</dbReference>
<evidence type="ECO:0000256" key="11">
    <source>
        <dbReference type="ARBA" id="ARBA00038674"/>
    </source>
</evidence>
<comment type="subunit">
    <text evidence="11">Homodimer (via N-terminus).</text>
</comment>
<comment type="subcellular location">
    <subcellularLocation>
        <location evidence="1">Mitochondrion inner membrane</location>
        <topology evidence="1">Multi-pass membrane protein</topology>
    </subcellularLocation>
</comment>